<proteinExistence type="predicted"/>
<accession>A0A6V7RX43</accession>
<name>A0A6V7RX43_PLAVN</name>
<evidence type="ECO:0000313" key="1">
    <source>
        <dbReference type="EMBL" id="CAD2087058.1"/>
    </source>
</evidence>
<reference evidence="1 2" key="1">
    <citation type="submission" date="2020-08" db="EMBL/GenBank/DDBJ databases">
        <authorList>
            <person name="Ramaprasad A."/>
        </authorList>
    </citation>
    <scope>NUCLEOTIDE SEQUENCE [LARGE SCALE GENOMIC DNA]</scope>
</reference>
<sequence>MFSFKMKDCKEKNENNANSLTNEIIDYTVFSICISLLSGVQIKCLGDSQKKKKKEKNGIDKAHFDCLKQMPTVYNTFKKNYIKDLEMFNILPKKVLHNENAYHVISFYKAKNKK</sequence>
<dbReference type="EMBL" id="LR865367">
    <property type="protein sequence ID" value="CAD2087058.1"/>
    <property type="molecule type" value="Genomic_DNA"/>
</dbReference>
<protein>
    <submittedName>
        <fullName evidence="1">Uncharacterized protein</fullName>
    </submittedName>
</protein>
<dbReference type="Proteomes" id="UP000515308">
    <property type="component" value="Chromosome PVLDE_05"/>
</dbReference>
<evidence type="ECO:0000313" key="2">
    <source>
        <dbReference type="Proteomes" id="UP000515308"/>
    </source>
</evidence>
<organism evidence="1 2">
    <name type="scientific">Plasmodium vinckei lentum</name>
    <dbReference type="NCBI Taxonomy" id="138297"/>
    <lineage>
        <taxon>Eukaryota</taxon>
        <taxon>Sar</taxon>
        <taxon>Alveolata</taxon>
        <taxon>Apicomplexa</taxon>
        <taxon>Aconoidasida</taxon>
        <taxon>Haemosporida</taxon>
        <taxon>Plasmodiidae</taxon>
        <taxon>Plasmodium</taxon>
        <taxon>Plasmodium (Vinckeia)</taxon>
    </lineage>
</organism>
<gene>
    <name evidence="1" type="ORF">PVLDE_0501380</name>
</gene>
<dbReference type="AlphaFoldDB" id="A0A6V7RX43"/>
<dbReference type="VEuPathDB" id="PlasmoDB:PVLDE_0501380"/>